<proteinExistence type="predicted"/>
<organism evidence="1 2">
    <name type="scientific">Paracoccus homiensis</name>
    <dbReference type="NCBI Taxonomy" id="364199"/>
    <lineage>
        <taxon>Bacteria</taxon>
        <taxon>Pseudomonadati</taxon>
        <taxon>Pseudomonadota</taxon>
        <taxon>Alphaproteobacteria</taxon>
        <taxon>Rhodobacterales</taxon>
        <taxon>Paracoccaceae</taxon>
        <taxon>Paracoccus</taxon>
    </lineage>
</organism>
<sequence>MFYAVINESGQPTGALYVEVTPSVRAHHPGATFEPCSRLANDGTAESPTWRTVPPTIEDLRSSWVLTRFQLQDVLASAGLLASAEQLVAASPDPRIGRAWTYGVEFPRASATITALGAALNLSAEELDDLFRAGVEIEA</sequence>
<evidence type="ECO:0000313" key="2">
    <source>
        <dbReference type="Proteomes" id="UP000199180"/>
    </source>
</evidence>
<dbReference type="OrthoDB" id="7846553at2"/>
<name>A0A1H9YCA1_9RHOB</name>
<dbReference type="Proteomes" id="UP000199180">
    <property type="component" value="Unassembled WGS sequence"/>
</dbReference>
<dbReference type="STRING" id="364199.SAMN04489858_101113"/>
<evidence type="ECO:0000313" key="1">
    <source>
        <dbReference type="EMBL" id="SES66495.1"/>
    </source>
</evidence>
<reference evidence="1 2" key="1">
    <citation type="submission" date="2016-10" db="EMBL/GenBank/DDBJ databases">
        <authorList>
            <person name="de Groot N.N."/>
        </authorList>
    </citation>
    <scope>NUCLEOTIDE SEQUENCE [LARGE SCALE GENOMIC DNA]</scope>
    <source>
        <strain evidence="1 2">DSM 17862</strain>
    </source>
</reference>
<dbReference type="RefSeq" id="WP_090731645.1">
    <property type="nucleotide sequence ID" value="NZ_FOHO01000001.1"/>
</dbReference>
<accession>A0A1H9YCA1</accession>
<keyword evidence="2" id="KW-1185">Reference proteome</keyword>
<dbReference type="AlphaFoldDB" id="A0A1H9YCA1"/>
<protein>
    <submittedName>
        <fullName evidence="1">Uncharacterized protein</fullName>
    </submittedName>
</protein>
<gene>
    <name evidence="1" type="ORF">SAMN04489858_101113</name>
</gene>
<dbReference type="EMBL" id="FOHO01000001">
    <property type="protein sequence ID" value="SES66495.1"/>
    <property type="molecule type" value="Genomic_DNA"/>
</dbReference>